<dbReference type="PRINTS" id="PR00344">
    <property type="entry name" value="BCTRLSENSOR"/>
</dbReference>
<comment type="caution">
    <text evidence="13">The sequence shown here is derived from an EMBL/GenBank/DDBJ whole genome shotgun (WGS) entry which is preliminary data.</text>
</comment>
<keyword evidence="10" id="KW-0812">Transmembrane</keyword>
<reference evidence="13 14" key="1">
    <citation type="submission" date="2021-10" db="EMBL/GenBank/DDBJ databases">
        <title>Anaerobic single-cell dispensing facilitates the cultivation of human gut bacteria.</title>
        <authorList>
            <person name="Afrizal A."/>
        </authorList>
    </citation>
    <scope>NUCLEOTIDE SEQUENCE [LARGE SCALE GENOMIC DNA]</scope>
    <source>
        <strain evidence="13 14">CLA-AA-H277</strain>
    </source>
</reference>
<dbReference type="Proteomes" id="UP001197875">
    <property type="component" value="Unassembled WGS sequence"/>
</dbReference>
<dbReference type="InterPro" id="IPR003594">
    <property type="entry name" value="HATPase_dom"/>
</dbReference>
<sequence>MAEMKYIFLEQQSVVALTFIAVLIVLLLILTVMVHMRNRKLKSMLEEQMAERRLLDKICADFTAVYYVELNTGSFEILHINDGTNAKKMNLKQCDNFNYSADQYAVQYLYEKERQEFKDWISTGHLKEQLSRKERIAYHYRSKPNPNQHEFFEAQAVKIYQDEKHFFALVGFRHIDDIMEKETTIQNQLKQALDETRLSNEIISAIAKSYCSIYRIDVQKDFFEEVSNDSEIHKLTGNRGCATEKLYQLCDTMVAPKYRPLIRPFLDVSTLSARLKTEECISTEYRMCDGSWHRMLFIVKKRDQSGNVTHVLCTVRGISDSKRREEDLNFAAEAAKREAEMKTRFLATMSHDIRTPLNGIIGMVNMGNQYADDLQMQQKIREKEMEALKYLVSLVNDVLDMNKLQSGDLKDQQLLFDLTMVLRELNQIYDERAAKKGIRYEVDWKNGTYSHIALIGNPVYLGRILSNIMDNAIKFSQSGSVITVWVKEETLDDGKVFFTFYCKDQGVGMSEDFIAHAFDMFSQENKTSRSRYEGTGLGLAITKQLVDRMGGTIELKSKVGVGTTVIVKIPFKIGTQDKNSNLSDKPVSLDDYSVAGMRALVVEDNELNMEISRCILEDSGMEVTCAADGKEAVEIFGKSAPDYFGVIYMDVMMPRMNGLDAARTIREMKRRDAMRIPIIAMSANAFAEDIINSRLAGMNVHLAKPLDAEKMIVALKQCMADNSDIKLHEDL</sequence>
<keyword evidence="5" id="KW-0808">Transferase</keyword>
<evidence type="ECO:0000259" key="12">
    <source>
        <dbReference type="PROSITE" id="PS50110"/>
    </source>
</evidence>
<organism evidence="13 14">
    <name type="scientific">Fusicatenibacter faecihominis</name>
    <dbReference type="NCBI Taxonomy" id="2881276"/>
    <lineage>
        <taxon>Bacteria</taxon>
        <taxon>Bacillati</taxon>
        <taxon>Bacillota</taxon>
        <taxon>Clostridia</taxon>
        <taxon>Lachnospirales</taxon>
        <taxon>Lachnospiraceae</taxon>
        <taxon>Fusicatenibacter</taxon>
    </lineage>
</organism>
<dbReference type="PANTHER" id="PTHR43047:SF66">
    <property type="entry name" value="HISKA"/>
    <property type="match status" value="1"/>
</dbReference>
<evidence type="ECO:0000256" key="6">
    <source>
        <dbReference type="ARBA" id="ARBA00022777"/>
    </source>
</evidence>
<feature type="modified residue" description="4-aspartylphosphate" evidence="9">
    <location>
        <position position="650"/>
    </location>
</feature>
<dbReference type="AlphaFoldDB" id="A0AAE3DUB9"/>
<evidence type="ECO:0000313" key="14">
    <source>
        <dbReference type="Proteomes" id="UP001197875"/>
    </source>
</evidence>
<gene>
    <name evidence="13" type="ORF">LKD71_12440</name>
</gene>
<keyword evidence="10" id="KW-0472">Membrane</keyword>
<dbReference type="PROSITE" id="PS50109">
    <property type="entry name" value="HIS_KIN"/>
    <property type="match status" value="1"/>
</dbReference>
<dbReference type="Gene3D" id="3.40.50.2300">
    <property type="match status" value="1"/>
</dbReference>
<evidence type="ECO:0000313" key="13">
    <source>
        <dbReference type="EMBL" id="MCC2190593.1"/>
    </source>
</evidence>
<dbReference type="SMART" id="SM00388">
    <property type="entry name" value="HisKA"/>
    <property type="match status" value="1"/>
</dbReference>
<evidence type="ECO:0000256" key="5">
    <source>
        <dbReference type="ARBA" id="ARBA00022679"/>
    </source>
</evidence>
<evidence type="ECO:0000256" key="2">
    <source>
        <dbReference type="ARBA" id="ARBA00012438"/>
    </source>
</evidence>
<feature type="domain" description="Histidine kinase" evidence="11">
    <location>
        <begin position="348"/>
        <end position="573"/>
    </location>
</feature>
<dbReference type="SUPFAM" id="SSF55874">
    <property type="entry name" value="ATPase domain of HSP90 chaperone/DNA topoisomerase II/histidine kinase"/>
    <property type="match status" value="1"/>
</dbReference>
<dbReference type="InterPro" id="IPR001789">
    <property type="entry name" value="Sig_transdc_resp-reg_receiver"/>
</dbReference>
<dbReference type="GO" id="GO:0005886">
    <property type="term" value="C:plasma membrane"/>
    <property type="evidence" value="ECO:0007669"/>
    <property type="project" value="TreeGrafter"/>
</dbReference>
<dbReference type="SMART" id="SM00448">
    <property type="entry name" value="REC"/>
    <property type="match status" value="1"/>
</dbReference>
<dbReference type="Gene3D" id="3.30.565.10">
    <property type="entry name" value="Histidine kinase-like ATPase, C-terminal domain"/>
    <property type="match status" value="1"/>
</dbReference>
<dbReference type="SMART" id="SM00387">
    <property type="entry name" value="HATPase_c"/>
    <property type="match status" value="1"/>
</dbReference>
<evidence type="ECO:0000256" key="4">
    <source>
        <dbReference type="ARBA" id="ARBA00022553"/>
    </source>
</evidence>
<dbReference type="InterPro" id="IPR005467">
    <property type="entry name" value="His_kinase_dom"/>
</dbReference>
<evidence type="ECO:0000256" key="8">
    <source>
        <dbReference type="ARBA" id="ARBA00024867"/>
    </source>
</evidence>
<evidence type="ECO:0000256" key="3">
    <source>
        <dbReference type="ARBA" id="ARBA00018672"/>
    </source>
</evidence>
<evidence type="ECO:0000256" key="1">
    <source>
        <dbReference type="ARBA" id="ARBA00000085"/>
    </source>
</evidence>
<protein>
    <recommendedName>
        <fullName evidence="3">Stage 0 sporulation protein A homolog</fullName>
        <ecNumber evidence="2">2.7.13.3</ecNumber>
    </recommendedName>
</protein>
<dbReference type="EMBL" id="JAJEPR010000023">
    <property type="protein sequence ID" value="MCC2190593.1"/>
    <property type="molecule type" value="Genomic_DNA"/>
</dbReference>
<dbReference type="PROSITE" id="PS50110">
    <property type="entry name" value="RESPONSE_REGULATORY"/>
    <property type="match status" value="1"/>
</dbReference>
<dbReference type="RefSeq" id="WP_227615663.1">
    <property type="nucleotide sequence ID" value="NZ_JAJEPR010000023.1"/>
</dbReference>
<evidence type="ECO:0000256" key="9">
    <source>
        <dbReference type="PROSITE-ProRule" id="PRU00169"/>
    </source>
</evidence>
<dbReference type="InterPro" id="IPR011006">
    <property type="entry name" value="CheY-like_superfamily"/>
</dbReference>
<dbReference type="Pfam" id="PF02518">
    <property type="entry name" value="HATPase_c"/>
    <property type="match status" value="1"/>
</dbReference>
<proteinExistence type="predicted"/>
<dbReference type="InterPro" id="IPR004358">
    <property type="entry name" value="Sig_transdc_His_kin-like_C"/>
</dbReference>
<dbReference type="Gene3D" id="1.10.287.130">
    <property type="match status" value="1"/>
</dbReference>
<dbReference type="CDD" id="cd17546">
    <property type="entry name" value="REC_hyHK_CKI1_RcsC-like"/>
    <property type="match status" value="1"/>
</dbReference>
<dbReference type="GO" id="GO:0000155">
    <property type="term" value="F:phosphorelay sensor kinase activity"/>
    <property type="evidence" value="ECO:0007669"/>
    <property type="project" value="InterPro"/>
</dbReference>
<dbReference type="GO" id="GO:0009927">
    <property type="term" value="F:histidine phosphotransfer kinase activity"/>
    <property type="evidence" value="ECO:0007669"/>
    <property type="project" value="TreeGrafter"/>
</dbReference>
<keyword evidence="7" id="KW-0902">Two-component regulatory system</keyword>
<dbReference type="CDD" id="cd00082">
    <property type="entry name" value="HisKA"/>
    <property type="match status" value="1"/>
</dbReference>
<dbReference type="InterPro" id="IPR003661">
    <property type="entry name" value="HisK_dim/P_dom"/>
</dbReference>
<dbReference type="PANTHER" id="PTHR43047">
    <property type="entry name" value="TWO-COMPONENT HISTIDINE PROTEIN KINASE"/>
    <property type="match status" value="1"/>
</dbReference>
<dbReference type="SUPFAM" id="SSF47384">
    <property type="entry name" value="Homodimeric domain of signal transducing histidine kinase"/>
    <property type="match status" value="1"/>
</dbReference>
<dbReference type="EC" id="2.7.13.3" evidence="2"/>
<evidence type="ECO:0000256" key="10">
    <source>
        <dbReference type="SAM" id="Phobius"/>
    </source>
</evidence>
<feature type="domain" description="Response regulatory" evidence="12">
    <location>
        <begin position="598"/>
        <end position="719"/>
    </location>
</feature>
<keyword evidence="14" id="KW-1185">Reference proteome</keyword>
<keyword evidence="6" id="KW-0418">Kinase</keyword>
<evidence type="ECO:0000259" key="11">
    <source>
        <dbReference type="PROSITE" id="PS50109"/>
    </source>
</evidence>
<comment type="function">
    <text evidence="8">May play the central regulatory role in sporulation. It may be an element of the effector pathway responsible for the activation of sporulation genes in response to nutritional stress. Spo0A may act in concert with spo0H (a sigma factor) to control the expression of some genes that are critical to the sporulation process.</text>
</comment>
<keyword evidence="4 9" id="KW-0597">Phosphoprotein</keyword>
<name>A0AAE3DUB9_9FIRM</name>
<dbReference type="Pfam" id="PF00512">
    <property type="entry name" value="HisKA"/>
    <property type="match status" value="1"/>
</dbReference>
<feature type="transmembrane region" description="Helical" evidence="10">
    <location>
        <begin position="14"/>
        <end position="34"/>
    </location>
</feature>
<evidence type="ECO:0000256" key="7">
    <source>
        <dbReference type="ARBA" id="ARBA00023012"/>
    </source>
</evidence>
<dbReference type="InterPro" id="IPR036097">
    <property type="entry name" value="HisK_dim/P_sf"/>
</dbReference>
<comment type="catalytic activity">
    <reaction evidence="1">
        <text>ATP + protein L-histidine = ADP + protein N-phospho-L-histidine.</text>
        <dbReference type="EC" id="2.7.13.3"/>
    </reaction>
</comment>
<dbReference type="InterPro" id="IPR036890">
    <property type="entry name" value="HATPase_C_sf"/>
</dbReference>
<keyword evidence="10" id="KW-1133">Transmembrane helix</keyword>
<dbReference type="Pfam" id="PF00072">
    <property type="entry name" value="Response_reg"/>
    <property type="match status" value="1"/>
</dbReference>
<dbReference type="SUPFAM" id="SSF52172">
    <property type="entry name" value="CheY-like"/>
    <property type="match status" value="1"/>
</dbReference>
<accession>A0AAE3DUB9</accession>